<dbReference type="EMBL" id="HE978322">
    <property type="protein sequence ID" value="CCK71836.1"/>
    <property type="molecule type" value="Genomic_DNA"/>
</dbReference>
<reference evidence="8" key="2">
    <citation type="submission" date="2012-08" db="EMBL/GenBank/DDBJ databases">
        <title>Genome sequence of Kazachstania naganishii.</title>
        <authorList>
            <person name="Gordon J.L."/>
            <person name="Armisen D."/>
            <person name="Proux-Wera E."/>
            <person name="OhEigeartaigh S.S."/>
            <person name="Byrne K.P."/>
            <person name="Wolfe K.H."/>
        </authorList>
    </citation>
    <scope>NUCLEOTIDE SEQUENCE [LARGE SCALE GENOMIC DNA]</scope>
    <source>
        <strain evidence="8">ATCC MYA-139 / BCRC 22969 / CBS 8797 / CCRC 22969 / KCTC 17520 / NBRC 10181 / NCYC 3082</strain>
    </source>
</reference>
<evidence type="ECO:0000256" key="2">
    <source>
        <dbReference type="ARBA" id="ARBA00013194"/>
    </source>
</evidence>
<dbReference type="HOGENOM" id="CLU_012062_37_0_1"/>
<name>J7SA05_HUIN7</name>
<dbReference type="PRINTS" id="PR00153">
    <property type="entry name" value="CSAPPISMRASE"/>
</dbReference>
<dbReference type="STRING" id="1071383.J7SA05"/>
<dbReference type="SUPFAM" id="SSF50891">
    <property type="entry name" value="Cyclophilin-like"/>
    <property type="match status" value="1"/>
</dbReference>
<evidence type="ECO:0000313" key="7">
    <source>
        <dbReference type="EMBL" id="CCK71836.1"/>
    </source>
</evidence>
<keyword evidence="4" id="KW-0413">Isomerase</keyword>
<dbReference type="PANTHER" id="PTHR11071">
    <property type="entry name" value="PEPTIDYL-PROLYL CIS-TRANS ISOMERASE"/>
    <property type="match status" value="1"/>
</dbReference>
<evidence type="ECO:0000256" key="1">
    <source>
        <dbReference type="ARBA" id="ARBA00000971"/>
    </source>
</evidence>
<dbReference type="InterPro" id="IPR002130">
    <property type="entry name" value="Cyclophilin-type_PPIase_dom"/>
</dbReference>
<dbReference type="SUPFAM" id="SSF48452">
    <property type="entry name" value="TPR-like"/>
    <property type="match status" value="1"/>
</dbReference>
<organism evidence="7 8">
    <name type="scientific">Huiozyma naganishii (strain ATCC MYA-139 / BCRC 22969 / CBS 8797 / KCTC 17520 / NBRC 10181 / NCYC 3082 / Yp74L-3)</name>
    <name type="common">Yeast</name>
    <name type="synonym">Kazachstania naganishii</name>
    <dbReference type="NCBI Taxonomy" id="1071383"/>
    <lineage>
        <taxon>Eukaryota</taxon>
        <taxon>Fungi</taxon>
        <taxon>Dikarya</taxon>
        <taxon>Ascomycota</taxon>
        <taxon>Saccharomycotina</taxon>
        <taxon>Saccharomycetes</taxon>
        <taxon>Saccharomycetales</taxon>
        <taxon>Saccharomycetaceae</taxon>
        <taxon>Huiozyma</taxon>
    </lineage>
</organism>
<dbReference type="PANTHER" id="PTHR11071:SF561">
    <property type="entry name" value="PEPTIDYL-PROLYL CIS-TRANS ISOMERASE D-RELATED"/>
    <property type="match status" value="1"/>
</dbReference>
<keyword evidence="8" id="KW-1185">Reference proteome</keyword>
<feature type="repeat" description="TPR" evidence="5">
    <location>
        <begin position="333"/>
        <end position="366"/>
    </location>
</feature>
<keyword evidence="3" id="KW-0697">Rotamase</keyword>
<sequence length="396" mass="44687">MCATKFTYFDISISDESIGRVVFELFADKAPKTVQNFYRLCVGDKTVSGFPKDGSLSYKGNAFHRLIKNFMVQAGDVIYGSDETYVKSDSIGKGGCSIYATENEFQDASKELACYGNFDDENLGTFEEPFVLAMANTGSPNSNSSQFFIVTFPSPHLNGKHSIFGRVIHGKSVVRTMERVSCDSDGFPTECVKISDCGEWNDSMGVPLYNASNDPIGGDYYEEYPTDDQHFDSEDFGKAVEAVETIKEAGTLLYKKKDFMNAYFKYKKALAYVNEFVPEYDIDKENNVKLIELKKKLYLNICLMLFYLQRYSDSITYTKYLLECDNVSSGDEAKAYLRRGNCNLKLGLLDDALKDFQSSEAKNPDDGAVKTKIEYTETLLTQKKEKTKKNLAKFFK</sequence>
<dbReference type="Proteomes" id="UP000006310">
    <property type="component" value="Chromosome 9"/>
</dbReference>
<proteinExistence type="predicted"/>
<dbReference type="OMA" id="QFFITTY"/>
<reference evidence="7 8" key="1">
    <citation type="journal article" date="2011" name="Proc. Natl. Acad. Sci. U.S.A.">
        <title>Evolutionary erosion of yeast sex chromosomes by mating-type switching accidents.</title>
        <authorList>
            <person name="Gordon J.L."/>
            <person name="Armisen D."/>
            <person name="Proux-Wera E."/>
            <person name="Oheigeartaigh S.S."/>
            <person name="Byrne K.P."/>
            <person name="Wolfe K.H."/>
        </authorList>
    </citation>
    <scope>NUCLEOTIDE SEQUENCE [LARGE SCALE GENOMIC DNA]</scope>
    <source>
        <strain evidence="8">ATCC MYA-139 / BCRC 22969 / CBS 8797 / CCRC 22969 / KCTC 17520 / NBRC 10181 / NCYC 3082</strain>
    </source>
</reference>
<dbReference type="PROSITE" id="PS00170">
    <property type="entry name" value="CSA_PPIASE_1"/>
    <property type="match status" value="1"/>
</dbReference>
<keyword evidence="5" id="KW-0802">TPR repeat</keyword>
<dbReference type="InterPro" id="IPR029000">
    <property type="entry name" value="Cyclophilin-like_dom_sf"/>
</dbReference>
<dbReference type="PROSITE" id="PS50072">
    <property type="entry name" value="CSA_PPIASE_2"/>
    <property type="match status" value="1"/>
</dbReference>
<dbReference type="PROSITE" id="PS50005">
    <property type="entry name" value="TPR"/>
    <property type="match status" value="1"/>
</dbReference>
<dbReference type="GO" id="GO:0016018">
    <property type="term" value="F:cyclosporin A binding"/>
    <property type="evidence" value="ECO:0007669"/>
    <property type="project" value="TreeGrafter"/>
</dbReference>
<dbReference type="KEGG" id="kng:KNAG_0I00450"/>
<dbReference type="EC" id="5.2.1.8" evidence="2"/>
<comment type="catalytic activity">
    <reaction evidence="1">
        <text>[protein]-peptidylproline (omega=180) = [protein]-peptidylproline (omega=0)</text>
        <dbReference type="Rhea" id="RHEA:16237"/>
        <dbReference type="Rhea" id="RHEA-COMP:10747"/>
        <dbReference type="Rhea" id="RHEA-COMP:10748"/>
        <dbReference type="ChEBI" id="CHEBI:83833"/>
        <dbReference type="ChEBI" id="CHEBI:83834"/>
        <dbReference type="EC" id="5.2.1.8"/>
    </reaction>
</comment>
<dbReference type="Gene3D" id="1.25.40.10">
    <property type="entry name" value="Tetratricopeptide repeat domain"/>
    <property type="match status" value="1"/>
</dbReference>
<evidence type="ECO:0000256" key="4">
    <source>
        <dbReference type="ARBA" id="ARBA00023235"/>
    </source>
</evidence>
<evidence type="ECO:0000259" key="6">
    <source>
        <dbReference type="PROSITE" id="PS50072"/>
    </source>
</evidence>
<dbReference type="OrthoDB" id="407558at2759"/>
<dbReference type="GeneID" id="34527579"/>
<evidence type="ECO:0000313" key="8">
    <source>
        <dbReference type="Proteomes" id="UP000006310"/>
    </source>
</evidence>
<dbReference type="Pfam" id="PF00160">
    <property type="entry name" value="Pro_isomerase"/>
    <property type="match status" value="1"/>
</dbReference>
<feature type="domain" description="PPIase cyclophilin-type" evidence="6">
    <location>
        <begin position="8"/>
        <end position="199"/>
    </location>
</feature>
<dbReference type="InterPro" id="IPR019734">
    <property type="entry name" value="TPR_rpt"/>
</dbReference>
<dbReference type="AlphaFoldDB" id="J7SA05"/>
<dbReference type="GO" id="GO:0051082">
    <property type="term" value="F:unfolded protein binding"/>
    <property type="evidence" value="ECO:0007669"/>
    <property type="project" value="EnsemblFungi"/>
</dbReference>
<dbReference type="InterPro" id="IPR020892">
    <property type="entry name" value="Cyclophilin-type_PPIase_CS"/>
</dbReference>
<dbReference type="GO" id="GO:0042026">
    <property type="term" value="P:protein refolding"/>
    <property type="evidence" value="ECO:0007669"/>
    <property type="project" value="EnsemblFungi"/>
</dbReference>
<dbReference type="eggNOG" id="KOG0546">
    <property type="taxonomic scope" value="Eukaryota"/>
</dbReference>
<protein>
    <recommendedName>
        <fullName evidence="2">peptidylprolyl isomerase</fullName>
        <ecNumber evidence="2">5.2.1.8</ecNumber>
    </recommendedName>
</protein>
<dbReference type="Gene3D" id="2.40.100.10">
    <property type="entry name" value="Cyclophilin-like"/>
    <property type="match status" value="1"/>
</dbReference>
<gene>
    <name evidence="7" type="primary">KNAG0I00450</name>
    <name evidence="7" type="ordered locus">KNAG_0I00450</name>
</gene>
<dbReference type="SMART" id="SM00028">
    <property type="entry name" value="TPR"/>
    <property type="match status" value="2"/>
</dbReference>
<dbReference type="GO" id="GO:0003755">
    <property type="term" value="F:peptidyl-prolyl cis-trans isomerase activity"/>
    <property type="evidence" value="ECO:0007669"/>
    <property type="project" value="UniProtKB-KW"/>
</dbReference>
<evidence type="ECO:0000256" key="3">
    <source>
        <dbReference type="ARBA" id="ARBA00023110"/>
    </source>
</evidence>
<dbReference type="GO" id="GO:0005829">
    <property type="term" value="C:cytosol"/>
    <property type="evidence" value="ECO:0007669"/>
    <property type="project" value="EnsemblFungi"/>
</dbReference>
<dbReference type="RefSeq" id="XP_022466081.1">
    <property type="nucleotide sequence ID" value="XM_022609713.1"/>
</dbReference>
<dbReference type="InterPro" id="IPR011990">
    <property type="entry name" value="TPR-like_helical_dom_sf"/>
</dbReference>
<accession>J7SA05</accession>
<evidence type="ECO:0000256" key="5">
    <source>
        <dbReference type="PROSITE-ProRule" id="PRU00339"/>
    </source>
</evidence>